<reference evidence="2 3" key="1">
    <citation type="journal article" date="2018" name="Nat. Biotechnol.">
        <title>A standardized bacterial taxonomy based on genome phylogeny substantially revises the tree of life.</title>
        <authorList>
            <person name="Parks D.H."/>
            <person name="Chuvochina M."/>
            <person name="Waite D.W."/>
            <person name="Rinke C."/>
            <person name="Skarshewski A."/>
            <person name="Chaumeil P.A."/>
            <person name="Hugenholtz P."/>
        </authorList>
    </citation>
    <scope>NUCLEOTIDE SEQUENCE [LARGE SCALE GENOMIC DNA]</scope>
    <source>
        <strain evidence="2">UBA8781</strain>
    </source>
</reference>
<dbReference type="STRING" id="229919.GCA_001050195_02610"/>
<dbReference type="InterPro" id="IPR028098">
    <property type="entry name" value="Glyco_trans_4-like_N"/>
</dbReference>
<accession>A0A3D1JFN5</accession>
<dbReference type="EMBL" id="DPBP01000004">
    <property type="protein sequence ID" value="HCE16416.1"/>
    <property type="molecule type" value="Genomic_DNA"/>
</dbReference>
<gene>
    <name evidence="2" type="ORF">DEQ80_01015</name>
</gene>
<dbReference type="AlphaFoldDB" id="A0A3D1JFN5"/>
<protein>
    <recommendedName>
        <fullName evidence="1">Glycosyltransferase subfamily 4-like N-terminal domain-containing protein</fullName>
    </recommendedName>
</protein>
<dbReference type="Pfam" id="PF13439">
    <property type="entry name" value="Glyco_transf_4"/>
    <property type="match status" value="1"/>
</dbReference>
<comment type="caution">
    <text evidence="2">The sequence shown here is derived from an EMBL/GenBank/DDBJ whole genome shotgun (WGS) entry which is preliminary data.</text>
</comment>
<evidence type="ECO:0000313" key="2">
    <source>
        <dbReference type="EMBL" id="HCE16416.1"/>
    </source>
</evidence>
<evidence type="ECO:0000259" key="1">
    <source>
        <dbReference type="Pfam" id="PF13439"/>
    </source>
</evidence>
<name>A0A3D1JFN5_9CHLR</name>
<dbReference type="Proteomes" id="UP000264141">
    <property type="component" value="Unassembled WGS sequence"/>
</dbReference>
<organism evidence="2 3">
    <name type="scientific">Anaerolinea thermolimosa</name>
    <dbReference type="NCBI Taxonomy" id="229919"/>
    <lineage>
        <taxon>Bacteria</taxon>
        <taxon>Bacillati</taxon>
        <taxon>Chloroflexota</taxon>
        <taxon>Anaerolineae</taxon>
        <taxon>Anaerolineales</taxon>
        <taxon>Anaerolineaceae</taxon>
        <taxon>Anaerolinea</taxon>
    </lineage>
</organism>
<sequence length="164" mass="18968">MRIILVHNYHREWGGSDAAARQDALLLKNYGHTVIEFSKNNREADSYNFLQKISLPINIIWSYPGYAQIKQLILDHRPDIVHVHDSFPLISPSIYDACAQLGVPTILTLHDYRLLCPRSTFYRDGAPCEKCRESVFQSVRFRCNYGYSPVTQLLPSPRRRRAGF</sequence>
<evidence type="ECO:0000313" key="3">
    <source>
        <dbReference type="Proteomes" id="UP000264141"/>
    </source>
</evidence>
<dbReference type="Gene3D" id="3.40.50.2000">
    <property type="entry name" value="Glycogen Phosphorylase B"/>
    <property type="match status" value="1"/>
</dbReference>
<feature type="domain" description="Glycosyltransferase subfamily 4-like N-terminal" evidence="1">
    <location>
        <begin position="31"/>
        <end position="113"/>
    </location>
</feature>
<dbReference type="SUPFAM" id="SSF53756">
    <property type="entry name" value="UDP-Glycosyltransferase/glycogen phosphorylase"/>
    <property type="match status" value="1"/>
</dbReference>
<proteinExistence type="predicted"/>